<feature type="domain" description="7(1) septoil knot" evidence="1">
    <location>
        <begin position="1"/>
        <end position="84"/>
    </location>
</feature>
<dbReference type="InterPro" id="IPR046148">
    <property type="entry name" value="Septknot"/>
</dbReference>
<dbReference type="Proteomes" id="UP000028709">
    <property type="component" value="Unassembled WGS sequence"/>
</dbReference>
<sequence>MPKVSIKNSQSASDLKVYETDVKSLADLLVYKTNSKLKAEANEAFWYIEKFDTFSDLDVYFSDSKATADVLVHFVSDDGSAGWQSEHRLKGKLTKI</sequence>
<dbReference type="KEGG" id="cpip:CJF12_03920"/>
<proteinExistence type="predicted"/>
<accession>A0A086BCR3</accession>
<dbReference type="AlphaFoldDB" id="A0A086BCR3"/>
<dbReference type="OrthoDB" id="1123290at2"/>
<organism evidence="2 3">
    <name type="scientific">Chryseobacterium piperi</name>
    <dbReference type="NCBI Taxonomy" id="558152"/>
    <lineage>
        <taxon>Bacteria</taxon>
        <taxon>Pseudomonadati</taxon>
        <taxon>Bacteroidota</taxon>
        <taxon>Flavobacteriia</taxon>
        <taxon>Flavobacteriales</taxon>
        <taxon>Weeksellaceae</taxon>
        <taxon>Chryseobacterium group</taxon>
        <taxon>Chryseobacterium</taxon>
    </lineage>
</organism>
<dbReference type="RefSeq" id="WP_034684998.1">
    <property type="nucleotide sequence ID" value="NZ_CP023049.2"/>
</dbReference>
<evidence type="ECO:0000313" key="3">
    <source>
        <dbReference type="Proteomes" id="UP000028709"/>
    </source>
</evidence>
<keyword evidence="3" id="KW-1185">Reference proteome</keyword>
<evidence type="ECO:0000313" key="2">
    <source>
        <dbReference type="EMBL" id="KFF26727.1"/>
    </source>
</evidence>
<reference evidence="2 3" key="1">
    <citation type="submission" date="2014-07" db="EMBL/GenBank/DDBJ databases">
        <title>Genome of Chryseobacterium piperi CTM.</title>
        <authorList>
            <person name="Pipes S.E."/>
            <person name="Stropko S.J."/>
            <person name="Newman J.D."/>
        </authorList>
    </citation>
    <scope>NUCLEOTIDE SEQUENCE [LARGE SCALE GENOMIC DNA]</scope>
    <source>
        <strain evidence="2 3">CTM</strain>
    </source>
</reference>
<gene>
    <name evidence="2" type="ORF">IQ37_11145</name>
</gene>
<dbReference type="Pfam" id="PF19647">
    <property type="entry name" value="Septknot"/>
    <property type="match status" value="1"/>
</dbReference>
<name>A0A086BCR3_9FLAO</name>
<dbReference type="EMBL" id="JPRJ01000018">
    <property type="protein sequence ID" value="KFF26727.1"/>
    <property type="molecule type" value="Genomic_DNA"/>
</dbReference>
<protein>
    <recommendedName>
        <fullName evidence="1">7(1) septoil knot domain-containing protein</fullName>
    </recommendedName>
</protein>
<comment type="caution">
    <text evidence="2">The sequence shown here is derived from an EMBL/GenBank/DDBJ whole genome shotgun (WGS) entry which is preliminary data.</text>
</comment>
<evidence type="ECO:0000259" key="1">
    <source>
        <dbReference type="Pfam" id="PF19647"/>
    </source>
</evidence>